<evidence type="ECO:0000313" key="7">
    <source>
        <dbReference type="EMBL" id="KYP34560.1"/>
    </source>
</evidence>
<dbReference type="GO" id="GO:0005634">
    <property type="term" value="C:nucleus"/>
    <property type="evidence" value="ECO:0007669"/>
    <property type="project" value="TreeGrafter"/>
</dbReference>
<evidence type="ECO:0000256" key="3">
    <source>
        <dbReference type="ARBA" id="ARBA00023163"/>
    </source>
</evidence>
<keyword evidence="1" id="KW-0805">Transcription regulation</keyword>
<keyword evidence="4" id="KW-0539">Nucleus</keyword>
<dbReference type="OMA" id="TFARNQH"/>
<evidence type="ECO:0000256" key="5">
    <source>
        <dbReference type="SAM" id="MobiDB-lite"/>
    </source>
</evidence>
<dbReference type="EMBL" id="CM003603">
    <property type="protein sequence ID" value="KYP76562.1"/>
    <property type="molecule type" value="Genomic_DNA"/>
</dbReference>
<evidence type="ECO:0000256" key="4">
    <source>
        <dbReference type="ARBA" id="ARBA00023242"/>
    </source>
</evidence>
<name>A0A151QW75_CAJCA</name>
<evidence type="ECO:0000259" key="6">
    <source>
        <dbReference type="PROSITE" id="PS51742"/>
    </source>
</evidence>
<evidence type="ECO:0000313" key="9">
    <source>
        <dbReference type="Proteomes" id="UP000075243"/>
    </source>
</evidence>
<dbReference type="InterPro" id="IPR005175">
    <property type="entry name" value="PPC_dom"/>
</dbReference>
<keyword evidence="9" id="KW-1185">Reference proteome</keyword>
<dbReference type="SUPFAM" id="SSF117856">
    <property type="entry name" value="AF0104/ALDC/Ptd012-like"/>
    <property type="match status" value="1"/>
</dbReference>
<feature type="domain" description="PPC" evidence="6">
    <location>
        <begin position="20"/>
        <end position="165"/>
    </location>
</feature>
<dbReference type="AlphaFoldDB" id="A0A151QW75"/>
<dbReference type="Gramene" id="C.cajan_20208.t">
    <property type="protein sequence ID" value="C.cajan_20208.t.cds1"/>
    <property type="gene ID" value="C.cajan_20208"/>
</dbReference>
<dbReference type="PROSITE" id="PS51742">
    <property type="entry name" value="PPC"/>
    <property type="match status" value="1"/>
</dbReference>
<protein>
    <recommendedName>
        <fullName evidence="6">PPC domain-containing protein</fullName>
    </recommendedName>
</protein>
<dbReference type="Gramene" id="C.cajan_44779.t">
    <property type="protein sequence ID" value="C.cajan_44779.t.cds1"/>
    <property type="gene ID" value="C.cajan_44779"/>
</dbReference>
<feature type="region of interest" description="Disordered" evidence="5">
    <location>
        <begin position="1"/>
        <end position="21"/>
    </location>
</feature>
<dbReference type="InterPro" id="IPR014476">
    <property type="entry name" value="AHL15-29"/>
</dbReference>
<dbReference type="OrthoDB" id="1435163at2759"/>
<dbReference type="Gene3D" id="3.30.1330.80">
    <property type="entry name" value="Hypothetical protein, similar to alpha- acetolactate decarboxylase, domain 2"/>
    <property type="match status" value="1"/>
</dbReference>
<dbReference type="GO" id="GO:0003680">
    <property type="term" value="F:minor groove of adenine-thymine-rich DNA binding"/>
    <property type="evidence" value="ECO:0007669"/>
    <property type="project" value="InterPro"/>
</dbReference>
<organism evidence="7 9">
    <name type="scientific">Cajanus cajan</name>
    <name type="common">Pigeon pea</name>
    <name type="synonym">Cajanus indicus</name>
    <dbReference type="NCBI Taxonomy" id="3821"/>
    <lineage>
        <taxon>Eukaryota</taxon>
        <taxon>Viridiplantae</taxon>
        <taxon>Streptophyta</taxon>
        <taxon>Embryophyta</taxon>
        <taxon>Tracheophyta</taxon>
        <taxon>Spermatophyta</taxon>
        <taxon>Magnoliopsida</taxon>
        <taxon>eudicotyledons</taxon>
        <taxon>Gunneridae</taxon>
        <taxon>Pentapetalae</taxon>
        <taxon>rosids</taxon>
        <taxon>fabids</taxon>
        <taxon>Fabales</taxon>
        <taxon>Fabaceae</taxon>
        <taxon>Papilionoideae</taxon>
        <taxon>50 kb inversion clade</taxon>
        <taxon>NPAAA clade</taxon>
        <taxon>indigoferoid/millettioid clade</taxon>
        <taxon>Phaseoleae</taxon>
        <taxon>Cajanus</taxon>
    </lineage>
</organism>
<dbReference type="Pfam" id="PF03479">
    <property type="entry name" value="PCC"/>
    <property type="match status" value="1"/>
</dbReference>
<keyword evidence="3" id="KW-0804">Transcription</keyword>
<reference evidence="7 9" key="1">
    <citation type="journal article" date="2012" name="Nat. Biotechnol.">
        <title>Draft genome sequence of pigeonpea (Cajanus cajan), an orphan legume crop of resource-poor farmers.</title>
        <authorList>
            <person name="Varshney R.K."/>
            <person name="Chen W."/>
            <person name="Li Y."/>
            <person name="Bharti A.K."/>
            <person name="Saxena R.K."/>
            <person name="Schlueter J.A."/>
            <person name="Donoghue M.T."/>
            <person name="Azam S."/>
            <person name="Fan G."/>
            <person name="Whaley A.M."/>
            <person name="Farmer A.D."/>
            <person name="Sheridan J."/>
            <person name="Iwata A."/>
            <person name="Tuteja R."/>
            <person name="Penmetsa R.V."/>
            <person name="Wu W."/>
            <person name="Upadhyaya H.D."/>
            <person name="Yang S.P."/>
            <person name="Shah T."/>
            <person name="Saxena K.B."/>
            <person name="Michael T."/>
            <person name="McCombie W.R."/>
            <person name="Yang B."/>
            <person name="Zhang G."/>
            <person name="Yang H."/>
            <person name="Wang J."/>
            <person name="Spillane C."/>
            <person name="Cook D.R."/>
            <person name="May G.D."/>
            <person name="Xu X."/>
            <person name="Jackson S.A."/>
        </authorList>
    </citation>
    <scope>NUCLEOTIDE SEQUENCE [LARGE SCALE GENOMIC DNA]</scope>
    <source>
        <strain evidence="9">cv. Asha</strain>
    </source>
</reference>
<dbReference type="Proteomes" id="UP000075243">
    <property type="component" value="Chromosome 1"/>
</dbReference>
<evidence type="ECO:0000256" key="1">
    <source>
        <dbReference type="ARBA" id="ARBA00023015"/>
    </source>
</evidence>
<dbReference type="EMBL" id="KQ484566">
    <property type="protein sequence ID" value="KYP34560.1"/>
    <property type="molecule type" value="Genomic_DNA"/>
</dbReference>
<dbReference type="GO" id="GO:0003700">
    <property type="term" value="F:DNA-binding transcription factor activity"/>
    <property type="evidence" value="ECO:0007669"/>
    <property type="project" value="TreeGrafter"/>
</dbReference>
<gene>
    <name evidence="8" type="ORF">KK1_020809</name>
    <name evidence="7" type="ORF">KK1_044469</name>
</gene>
<evidence type="ECO:0000313" key="8">
    <source>
        <dbReference type="EMBL" id="KYP76562.1"/>
    </source>
</evidence>
<dbReference type="STRING" id="3821.A0A151QW75"/>
<accession>A0A151QW75</accession>
<proteinExistence type="predicted"/>
<keyword evidence="2" id="KW-0238">DNA-binding</keyword>
<dbReference type="PANTHER" id="PTHR31100">
    <property type="entry name" value="AT-HOOK MOTIF NUCLEAR-LOCALIZED PROTEIN 15"/>
    <property type="match status" value="1"/>
</dbReference>
<dbReference type="PANTHER" id="PTHR31100:SF69">
    <property type="entry name" value="AT-HOOK MOTIF NUCLEAR-LOCALIZED PROTEIN 17-RELATED"/>
    <property type="match status" value="1"/>
</dbReference>
<evidence type="ECO:0000256" key="2">
    <source>
        <dbReference type="ARBA" id="ARBA00023125"/>
    </source>
</evidence>
<sequence length="224" mass="24509">MVALDKRPKGRPSGSKNKPKSAMDMFKPIILIISTGMNIIDAIIDFSHKKDVSIAVHHASGAISEVNIFNPLPPSNCWSFQGNLHMFYLSGFYTKSISPFPPNNVPYSSFNIQFSMDWVHQTFGGLVGRKLIAAEPVHVFASIFKENECEGVVNPIANPNVQSVMMSTHVTHCVADAFVANTDNTVYHPSFSIGASTSSSSMNDQPLDASPGDVNMLYWNDPTN</sequence>